<evidence type="ECO:0000256" key="2">
    <source>
        <dbReference type="ARBA" id="ARBA00023125"/>
    </source>
</evidence>
<dbReference type="PANTHER" id="PTHR47506:SF1">
    <property type="entry name" value="HTH-TYPE TRANSCRIPTIONAL REGULATOR YJDC"/>
    <property type="match status" value="1"/>
</dbReference>
<gene>
    <name evidence="6" type="ORF">EIW28_00075</name>
</gene>
<evidence type="ECO:0000256" key="1">
    <source>
        <dbReference type="ARBA" id="ARBA00023015"/>
    </source>
</evidence>
<feature type="DNA-binding region" description="H-T-H motif" evidence="4">
    <location>
        <begin position="28"/>
        <end position="47"/>
    </location>
</feature>
<organism evidence="6 7">
    <name type="scientific">Glycomyces terrestris</name>
    <dbReference type="NCBI Taxonomy" id="2493553"/>
    <lineage>
        <taxon>Bacteria</taxon>
        <taxon>Bacillati</taxon>
        <taxon>Actinomycetota</taxon>
        <taxon>Actinomycetes</taxon>
        <taxon>Glycomycetales</taxon>
        <taxon>Glycomycetaceae</taxon>
        <taxon>Glycomyces</taxon>
    </lineage>
</organism>
<keyword evidence="2 4" id="KW-0238">DNA-binding</keyword>
<comment type="caution">
    <text evidence="6">The sequence shown here is derived from an EMBL/GenBank/DDBJ whole genome shotgun (WGS) entry which is preliminary data.</text>
</comment>
<dbReference type="InterPro" id="IPR001647">
    <property type="entry name" value="HTH_TetR"/>
</dbReference>
<dbReference type="Proteomes" id="UP000277256">
    <property type="component" value="Unassembled WGS sequence"/>
</dbReference>
<dbReference type="SUPFAM" id="SSF46689">
    <property type="entry name" value="Homeodomain-like"/>
    <property type="match status" value="1"/>
</dbReference>
<dbReference type="InterPro" id="IPR036271">
    <property type="entry name" value="Tet_transcr_reg_TetR-rel_C_sf"/>
</dbReference>
<dbReference type="PANTHER" id="PTHR47506">
    <property type="entry name" value="TRANSCRIPTIONAL REGULATORY PROTEIN"/>
    <property type="match status" value="1"/>
</dbReference>
<dbReference type="Gene3D" id="1.10.357.10">
    <property type="entry name" value="Tetracycline Repressor, domain 2"/>
    <property type="match status" value="1"/>
</dbReference>
<evidence type="ECO:0000259" key="5">
    <source>
        <dbReference type="PROSITE" id="PS50977"/>
    </source>
</evidence>
<dbReference type="SUPFAM" id="SSF48498">
    <property type="entry name" value="Tetracyclin repressor-like, C-terminal domain"/>
    <property type="match status" value="1"/>
</dbReference>
<dbReference type="Pfam" id="PF00440">
    <property type="entry name" value="TetR_N"/>
    <property type="match status" value="1"/>
</dbReference>
<dbReference type="EMBL" id="RSEB01000001">
    <property type="protein sequence ID" value="RRS01220.1"/>
    <property type="molecule type" value="Genomic_DNA"/>
</dbReference>
<dbReference type="PROSITE" id="PS50977">
    <property type="entry name" value="HTH_TETR_2"/>
    <property type="match status" value="1"/>
</dbReference>
<dbReference type="GO" id="GO:0003677">
    <property type="term" value="F:DNA binding"/>
    <property type="evidence" value="ECO:0007669"/>
    <property type="project" value="UniProtKB-UniRule"/>
</dbReference>
<proteinExistence type="predicted"/>
<dbReference type="OrthoDB" id="4214267at2"/>
<keyword evidence="7" id="KW-1185">Reference proteome</keyword>
<dbReference type="PRINTS" id="PR00455">
    <property type="entry name" value="HTHTETR"/>
</dbReference>
<feature type="domain" description="HTH tetR-type" evidence="5">
    <location>
        <begin position="5"/>
        <end position="65"/>
    </location>
</feature>
<evidence type="ECO:0000256" key="3">
    <source>
        <dbReference type="ARBA" id="ARBA00023163"/>
    </source>
</evidence>
<dbReference type="AlphaFoldDB" id="A0A426V327"/>
<evidence type="ECO:0000256" key="4">
    <source>
        <dbReference type="PROSITE-ProRule" id="PRU00335"/>
    </source>
</evidence>
<keyword evidence="3" id="KW-0804">Transcription</keyword>
<protein>
    <submittedName>
        <fullName evidence="6">TetR/AcrR family transcriptional regulator</fullName>
    </submittedName>
</protein>
<evidence type="ECO:0000313" key="7">
    <source>
        <dbReference type="Proteomes" id="UP000277256"/>
    </source>
</evidence>
<reference evidence="6 7" key="1">
    <citation type="submission" date="2018-12" db="EMBL/GenBank/DDBJ databases">
        <title>Glycomyces sp. YIM 121974 draft genome.</title>
        <authorList>
            <person name="Li Q."/>
        </authorList>
    </citation>
    <scope>NUCLEOTIDE SEQUENCE [LARGE SCALE GENOMIC DNA]</scope>
    <source>
        <strain evidence="6 7">YIM 121974</strain>
    </source>
</reference>
<accession>A0A426V327</accession>
<dbReference type="RefSeq" id="WP_125245699.1">
    <property type="nucleotide sequence ID" value="NZ_RSEB01000001.1"/>
</dbReference>
<dbReference type="InterPro" id="IPR009057">
    <property type="entry name" value="Homeodomain-like_sf"/>
</dbReference>
<sequence>MTQDTPVRDQVLEAADRLFYAKGTHAVGMDELRAAAGVSLKRLYQLFESKEALIEAVLQWRDATLTAEITAYTARQDTPERQVLAVFDWIADSSGSPGFRGCAFINAYAEHGASSERITAAVRHQKSGMHGAIHAMAAAAGRPEWVADSIFLLFEGAMTNTAIAASSEPARQARAAAEFLLDNTG</sequence>
<evidence type="ECO:0000313" key="6">
    <source>
        <dbReference type="EMBL" id="RRS01220.1"/>
    </source>
</evidence>
<keyword evidence="1" id="KW-0805">Transcription regulation</keyword>
<name>A0A426V327_9ACTN</name>